<accession>B9XQB8</accession>
<dbReference type="PANTHER" id="PTHR43133:SF8">
    <property type="entry name" value="RNA POLYMERASE SIGMA FACTOR HI_1459-RELATED"/>
    <property type="match status" value="1"/>
</dbReference>
<feature type="domain" description="RNA polymerase sigma-70 region 4" evidence="8">
    <location>
        <begin position="120"/>
        <end position="168"/>
    </location>
</feature>
<keyword evidence="5" id="KW-0804">Transcription</keyword>
<feature type="domain" description="RNA polymerase sigma-70 region 2" evidence="7">
    <location>
        <begin position="22"/>
        <end position="89"/>
    </location>
</feature>
<keyword evidence="2" id="KW-0805">Transcription regulation</keyword>
<dbReference type="GO" id="GO:0006352">
    <property type="term" value="P:DNA-templated transcription initiation"/>
    <property type="evidence" value="ECO:0007669"/>
    <property type="project" value="InterPro"/>
</dbReference>
<dbReference type="Pfam" id="PF04542">
    <property type="entry name" value="Sigma70_r2"/>
    <property type="match status" value="1"/>
</dbReference>
<dbReference type="NCBIfam" id="TIGR02937">
    <property type="entry name" value="sigma70-ECF"/>
    <property type="match status" value="1"/>
</dbReference>
<dbReference type="GO" id="GO:0003677">
    <property type="term" value="F:DNA binding"/>
    <property type="evidence" value="ECO:0007669"/>
    <property type="project" value="UniProtKB-KW"/>
</dbReference>
<dbReference type="GO" id="GO:0030246">
    <property type="term" value="F:carbohydrate binding"/>
    <property type="evidence" value="ECO:0007669"/>
    <property type="project" value="InterPro"/>
</dbReference>
<name>B9XQB8_PEDPL</name>
<organism evidence="9 10">
    <name type="scientific">Pedosphaera parvula (strain Ellin514)</name>
    <dbReference type="NCBI Taxonomy" id="320771"/>
    <lineage>
        <taxon>Bacteria</taxon>
        <taxon>Pseudomonadati</taxon>
        <taxon>Verrucomicrobiota</taxon>
        <taxon>Pedosphaerae</taxon>
        <taxon>Pedosphaerales</taxon>
        <taxon>Pedosphaeraceae</taxon>
        <taxon>Pedosphaera</taxon>
    </lineage>
</organism>
<comment type="caution">
    <text evidence="9">The sequence shown here is derived from an EMBL/GenBank/DDBJ whole genome shotgun (WGS) entry which is preliminary data.</text>
</comment>
<keyword evidence="6" id="KW-0472">Membrane</keyword>
<keyword evidence="3" id="KW-0731">Sigma factor</keyword>
<sequence length="1091" mass="117487">MDDWQLIQDYARSGSETAFHTLVGRNLNLVHSCALRLVSDPHLAEEITQAVFILLARKAHTMRPGVAIPGWLFRTTRFVAARALRTEHRRQQRDQEAFAMQHSATPDDTWKRIAPLLDDALEQLGETDRNAVLLRFMQERNHREVGEALGFSEEAARKRVDRALEKLRGFFTSHGFTLSAALLASTLVANAAKASSTIHAGSISSAAVAGASTAAAATLPALVAETLAAWRWSKLKIAASIVAAGTAALLLMMIWKPSTSLATVRAAVGTNSNTIANSQTSSVPKARSVVSSGKTNRTVKGKALLFHVVAKDTGEPIANAKLAINSVYSGKWESRFDLSTDQTGTCPVPLPNGLGRLDVGVLAPGWGARYATWRTDADPIPNEYTLKLERVTNSVGGWLRDEEGRPVTDAEIWIQFGGNGDASFRETPRERVGVFQKAPVAKSDRGGHWSASIIPSENPGFELEARHPDFAVTSIEASYPGDNREKIQRLWKGTLTTIMENGVTLTGNVIDEAGRPIHGAQIAHEPFTTKPLLAKAGPNGEFSIPGLESDEFDFTVTADGFAPEYRKVTVAHGMEPVNVQLRPGALLKLLVMDDQGAPVPDATVGLEQWGEHRQVLDWKSKTDANGRIEWNSAPPQDTLELYAKKEGWCYTRSVHVIADGQEHTIKVERELNLSAHVTDSDNGQPIAAFNAVPGYGEGSGEAVWWRGSTRKGANGMVKVLYEETRKPWRVRIEAEGYLPFISDELNPDFSGTLEVALKPVSIDNVVRGTVFLPDGKPAANAQVALLSLDYGVTLDRAKMSDSGLGYGILTNADAAGLFVFPANPRAHSVVAVSAAGYAKVRVHSPKEPVALQLQPWGRIEGSVAFSARSHSIDSVVLMDDKAMNYQGSVRLGNAFYVKPDSSGRFAFENVPPGQFSVNINRGLGIPFCHRTLVTIRPGETSSVEVGAKGRTVVGQLAAAPGQITNWVKQVEFANLLPTTQPSRPPSNLTVDAAALWAVDYWQSAAAAEYNQHSGPFGVVFAADGTFRAEAVTPGTYSLQVVADNSSLTKAITIPDEPAGTPGDYDLGTFTLPAGTTGSVQVRSSHSVSTSQ</sequence>
<keyword evidence="6" id="KW-1133">Transmembrane helix</keyword>
<dbReference type="Pfam" id="PF04545">
    <property type="entry name" value="Sigma70_r4"/>
    <property type="match status" value="1"/>
</dbReference>
<evidence type="ECO:0000256" key="2">
    <source>
        <dbReference type="ARBA" id="ARBA00023015"/>
    </source>
</evidence>
<evidence type="ECO:0000259" key="7">
    <source>
        <dbReference type="Pfam" id="PF04542"/>
    </source>
</evidence>
<dbReference type="STRING" id="320771.Cflav_PD1117"/>
<dbReference type="PANTHER" id="PTHR43133">
    <property type="entry name" value="RNA POLYMERASE ECF-TYPE SIGMA FACTO"/>
    <property type="match status" value="1"/>
</dbReference>
<keyword evidence="4" id="KW-0238">DNA-binding</keyword>
<dbReference type="InterPro" id="IPR013784">
    <property type="entry name" value="Carb-bd-like_fold"/>
</dbReference>
<gene>
    <name evidence="9" type="ORF">Cflav_PD1117</name>
</gene>
<dbReference type="InterPro" id="IPR014284">
    <property type="entry name" value="RNA_pol_sigma-70_dom"/>
</dbReference>
<dbReference type="InterPro" id="IPR036388">
    <property type="entry name" value="WH-like_DNA-bd_sf"/>
</dbReference>
<keyword evidence="10" id="KW-1185">Reference proteome</keyword>
<evidence type="ECO:0000256" key="3">
    <source>
        <dbReference type="ARBA" id="ARBA00023082"/>
    </source>
</evidence>
<dbReference type="Pfam" id="PF13620">
    <property type="entry name" value="CarboxypepD_reg"/>
    <property type="match status" value="1"/>
</dbReference>
<evidence type="ECO:0000259" key="8">
    <source>
        <dbReference type="Pfam" id="PF04545"/>
    </source>
</evidence>
<reference evidence="9 10" key="1">
    <citation type="journal article" date="2011" name="J. Bacteriol.">
        <title>Genome sequence of 'Pedosphaera parvula' Ellin514, an aerobic Verrucomicrobial isolate from pasture soil.</title>
        <authorList>
            <person name="Kant R."/>
            <person name="van Passel M.W."/>
            <person name="Sangwan P."/>
            <person name="Palva A."/>
            <person name="Lucas S."/>
            <person name="Copeland A."/>
            <person name="Lapidus A."/>
            <person name="Glavina Del Rio T."/>
            <person name="Dalin E."/>
            <person name="Tice H."/>
            <person name="Bruce D."/>
            <person name="Goodwin L."/>
            <person name="Pitluck S."/>
            <person name="Chertkov O."/>
            <person name="Larimer F.W."/>
            <person name="Land M.L."/>
            <person name="Hauser L."/>
            <person name="Brettin T.S."/>
            <person name="Detter J.C."/>
            <person name="Han S."/>
            <person name="de Vos W.M."/>
            <person name="Janssen P.H."/>
            <person name="Smidt H."/>
        </authorList>
    </citation>
    <scope>NUCLEOTIDE SEQUENCE [LARGE SCALE GENOMIC DNA]</scope>
    <source>
        <strain evidence="9 10">Ellin514</strain>
    </source>
</reference>
<keyword evidence="6" id="KW-0812">Transmembrane</keyword>
<evidence type="ECO:0000256" key="1">
    <source>
        <dbReference type="ARBA" id="ARBA00010641"/>
    </source>
</evidence>
<dbReference type="AlphaFoldDB" id="B9XQB8"/>
<protein>
    <submittedName>
        <fullName evidence="9">RNA polymerase, sigma-24 subunit, ECF subfamily</fullName>
    </submittedName>
</protein>
<dbReference type="EMBL" id="ABOX02000053">
    <property type="protein sequence ID" value="EEF57942.1"/>
    <property type="molecule type" value="Genomic_DNA"/>
</dbReference>
<dbReference type="InterPro" id="IPR007627">
    <property type="entry name" value="RNA_pol_sigma70_r2"/>
</dbReference>
<comment type="similarity">
    <text evidence="1">Belongs to the sigma-70 factor family. ECF subfamily.</text>
</comment>
<dbReference type="InterPro" id="IPR013325">
    <property type="entry name" value="RNA_pol_sigma_r2"/>
</dbReference>
<feature type="transmembrane region" description="Helical" evidence="6">
    <location>
        <begin position="198"/>
        <end position="223"/>
    </location>
</feature>
<dbReference type="Proteomes" id="UP000003688">
    <property type="component" value="Unassembled WGS sequence"/>
</dbReference>
<dbReference type="OrthoDB" id="180165at2"/>
<dbReference type="Gene3D" id="2.60.40.1120">
    <property type="entry name" value="Carboxypeptidase-like, regulatory domain"/>
    <property type="match status" value="1"/>
</dbReference>
<dbReference type="SUPFAM" id="SSF49452">
    <property type="entry name" value="Starch-binding domain-like"/>
    <property type="match status" value="1"/>
</dbReference>
<dbReference type="InterPro" id="IPR039425">
    <property type="entry name" value="RNA_pol_sigma-70-like"/>
</dbReference>
<dbReference type="InterPro" id="IPR013324">
    <property type="entry name" value="RNA_pol_sigma_r3/r4-like"/>
</dbReference>
<feature type="transmembrane region" description="Helical" evidence="6">
    <location>
        <begin position="167"/>
        <end position="192"/>
    </location>
</feature>
<feature type="transmembrane region" description="Helical" evidence="6">
    <location>
        <begin position="235"/>
        <end position="255"/>
    </location>
</feature>
<evidence type="ECO:0000256" key="4">
    <source>
        <dbReference type="ARBA" id="ARBA00023125"/>
    </source>
</evidence>
<proteinExistence type="inferred from homology"/>
<dbReference type="Gene3D" id="1.10.10.10">
    <property type="entry name" value="Winged helix-like DNA-binding domain superfamily/Winged helix DNA-binding domain"/>
    <property type="match status" value="1"/>
</dbReference>
<evidence type="ECO:0000313" key="10">
    <source>
        <dbReference type="Proteomes" id="UP000003688"/>
    </source>
</evidence>
<dbReference type="Gene3D" id="1.10.1740.10">
    <property type="match status" value="1"/>
</dbReference>
<dbReference type="InterPro" id="IPR007630">
    <property type="entry name" value="RNA_pol_sigma70_r4"/>
</dbReference>
<dbReference type="SUPFAM" id="SSF88659">
    <property type="entry name" value="Sigma3 and sigma4 domains of RNA polymerase sigma factors"/>
    <property type="match status" value="1"/>
</dbReference>
<dbReference type="CDD" id="cd06171">
    <property type="entry name" value="Sigma70_r4"/>
    <property type="match status" value="1"/>
</dbReference>
<evidence type="ECO:0000313" key="9">
    <source>
        <dbReference type="EMBL" id="EEF57942.1"/>
    </source>
</evidence>
<evidence type="ECO:0000256" key="5">
    <source>
        <dbReference type="ARBA" id="ARBA00023163"/>
    </source>
</evidence>
<evidence type="ECO:0000256" key="6">
    <source>
        <dbReference type="SAM" id="Phobius"/>
    </source>
</evidence>
<dbReference type="SUPFAM" id="SSF88946">
    <property type="entry name" value="Sigma2 domain of RNA polymerase sigma factors"/>
    <property type="match status" value="1"/>
</dbReference>
<dbReference type="GO" id="GO:0016987">
    <property type="term" value="F:sigma factor activity"/>
    <property type="evidence" value="ECO:0007669"/>
    <property type="project" value="UniProtKB-KW"/>
</dbReference>